<dbReference type="Proteomes" id="UP000770717">
    <property type="component" value="Unassembled WGS sequence"/>
</dbReference>
<dbReference type="AlphaFoldDB" id="A0A8J6K1X7"/>
<organism evidence="2 3">
    <name type="scientific">Eleutherodactylus coqui</name>
    <name type="common">Puerto Rican coqui</name>
    <dbReference type="NCBI Taxonomy" id="57060"/>
    <lineage>
        <taxon>Eukaryota</taxon>
        <taxon>Metazoa</taxon>
        <taxon>Chordata</taxon>
        <taxon>Craniata</taxon>
        <taxon>Vertebrata</taxon>
        <taxon>Euteleostomi</taxon>
        <taxon>Amphibia</taxon>
        <taxon>Batrachia</taxon>
        <taxon>Anura</taxon>
        <taxon>Neobatrachia</taxon>
        <taxon>Hyloidea</taxon>
        <taxon>Eleutherodactylidae</taxon>
        <taxon>Eleutherodactylinae</taxon>
        <taxon>Eleutherodactylus</taxon>
        <taxon>Eleutherodactylus</taxon>
    </lineage>
</organism>
<dbReference type="OrthoDB" id="5946254at2759"/>
<feature type="signal peptide" evidence="1">
    <location>
        <begin position="1"/>
        <end position="21"/>
    </location>
</feature>
<evidence type="ECO:0008006" key="4">
    <source>
        <dbReference type="Google" id="ProtNLM"/>
    </source>
</evidence>
<feature type="chain" id="PRO_5035293494" description="C-type lectin domain-containing protein" evidence="1">
    <location>
        <begin position="22"/>
        <end position="165"/>
    </location>
</feature>
<protein>
    <recommendedName>
        <fullName evidence="4">C-type lectin domain-containing protein</fullName>
    </recommendedName>
</protein>
<dbReference type="EMBL" id="WNTK01000011">
    <property type="protein sequence ID" value="KAG9476557.1"/>
    <property type="molecule type" value="Genomic_DNA"/>
</dbReference>
<gene>
    <name evidence="2" type="ORF">GDO78_003218</name>
</gene>
<evidence type="ECO:0000313" key="2">
    <source>
        <dbReference type="EMBL" id="KAG9476557.1"/>
    </source>
</evidence>
<sequence>MRSAVRAEVFLAALLVSSAHAGPLHAQCRLEWNFGISCYNVYTSLVIQIKLWTSIDNCIKEGGERCLYELQSANEHYIVAKHRNLLHNYVDDLTFKLMSSGAMQSCRVSAFSVSDPWYVMLDNGINYCNLRNLVEGSGLDAVPGFSESTDDFRCTQYSSANCTIY</sequence>
<keyword evidence="3" id="KW-1185">Reference proteome</keyword>
<name>A0A8J6K1X7_ELECQ</name>
<evidence type="ECO:0000256" key="1">
    <source>
        <dbReference type="SAM" id="SignalP"/>
    </source>
</evidence>
<proteinExistence type="predicted"/>
<keyword evidence="1" id="KW-0732">Signal</keyword>
<accession>A0A8J6K1X7</accession>
<comment type="caution">
    <text evidence="2">The sequence shown here is derived from an EMBL/GenBank/DDBJ whole genome shotgun (WGS) entry which is preliminary data.</text>
</comment>
<dbReference type="PANTHER" id="PTHR38564:SF2">
    <property type="entry name" value="WU:FC46H12 PRECURSOR"/>
    <property type="match status" value="1"/>
</dbReference>
<dbReference type="PANTHER" id="PTHR38564">
    <property type="entry name" value="SI:CH73-250A16.5-RELATED"/>
    <property type="match status" value="1"/>
</dbReference>
<evidence type="ECO:0000313" key="3">
    <source>
        <dbReference type="Proteomes" id="UP000770717"/>
    </source>
</evidence>
<reference evidence="2" key="1">
    <citation type="thesis" date="2020" institute="ProQuest LLC" country="789 East Eisenhower Parkway, Ann Arbor, MI, USA">
        <title>Comparative Genomics and Chromosome Evolution.</title>
        <authorList>
            <person name="Mudd A.B."/>
        </authorList>
    </citation>
    <scope>NUCLEOTIDE SEQUENCE</scope>
    <source>
        <strain evidence="2">HN-11 Male</strain>
        <tissue evidence="2">Kidney and liver</tissue>
    </source>
</reference>